<accession>D1Z0X1</accession>
<dbReference type="Proteomes" id="UP000001882">
    <property type="component" value="Chromosome"/>
</dbReference>
<name>D1Z0X1_METPS</name>
<proteinExistence type="predicted"/>
<reference evidence="2 3" key="2">
    <citation type="journal article" date="2008" name="Int. J. Syst. Evol. Microbiol.">
        <title>Methanocella paludicola gen. nov., sp. nov., a methane-producing archaeon, the first isolate of the lineage 'Rice Cluster I', and proposal of the new archaeal order Methanocellales ord. nov.</title>
        <authorList>
            <person name="Sakai S."/>
            <person name="Imachi H."/>
            <person name="Hanada S."/>
            <person name="Ohashi A."/>
            <person name="Harada H."/>
            <person name="Kamagata Y."/>
        </authorList>
    </citation>
    <scope>NUCLEOTIDE SEQUENCE [LARGE SCALE GENOMIC DNA]</scope>
    <source>
        <strain evidence="3">DSM 17711 / JCM 13418 / NBRC 101707 / SANAE</strain>
    </source>
</reference>
<dbReference type="PATRIC" id="fig|304371.9.peg.2312"/>
<evidence type="ECO:0000256" key="1">
    <source>
        <dbReference type="ARBA" id="ARBA00022596"/>
    </source>
</evidence>
<dbReference type="STRING" id="304371.MCP_2271"/>
<dbReference type="NCBIfam" id="TIGR00299">
    <property type="entry name" value="nickel pincer cofactor biosynthesis protein LarC"/>
    <property type="match status" value="1"/>
</dbReference>
<evidence type="ECO:0000313" key="3">
    <source>
        <dbReference type="Proteomes" id="UP000001882"/>
    </source>
</evidence>
<dbReference type="RefSeq" id="WP_012901017.1">
    <property type="nucleotide sequence ID" value="NC_013665.1"/>
</dbReference>
<evidence type="ECO:0000313" key="2">
    <source>
        <dbReference type="EMBL" id="BAI62343.1"/>
    </source>
</evidence>
<reference evidence="3" key="3">
    <citation type="journal article" date="2011" name="PLoS ONE">
        <title>Genome sequence of a mesophilic hydrogenotrophic methanogen Methanocella paludicola, the first cultivated representative of the order Methanocellales.</title>
        <authorList>
            <person name="Sakai S."/>
            <person name="Takaki Y."/>
            <person name="Shimamura S."/>
            <person name="Sekine M."/>
            <person name="Tajima T."/>
            <person name="Kosugi H."/>
            <person name="Ichikawa N."/>
            <person name="Tasumi E."/>
            <person name="Hiraki A.T."/>
            <person name="Shimizu A."/>
            <person name="Kato Y."/>
            <person name="Nishiko R."/>
            <person name="Mori K."/>
            <person name="Fujita N."/>
            <person name="Imachi H."/>
            <person name="Takai K."/>
        </authorList>
    </citation>
    <scope>NUCLEOTIDE SEQUENCE [LARGE SCALE GENOMIC DNA]</scope>
    <source>
        <strain evidence="3">DSM 17711 / JCM 13418 / NBRC 101707 / SANAE</strain>
    </source>
</reference>
<dbReference type="Pfam" id="PF01969">
    <property type="entry name" value="Ni_insertion"/>
    <property type="match status" value="1"/>
</dbReference>
<dbReference type="InParanoid" id="D1Z0X1"/>
<protein>
    <recommendedName>
        <fullName evidence="4">Nickel pincer cofactor biosynthesis protein LarC</fullName>
    </recommendedName>
</protein>
<dbReference type="eggNOG" id="arCOG02701">
    <property type="taxonomic scope" value="Archaea"/>
</dbReference>
<dbReference type="PANTHER" id="PTHR36566">
    <property type="entry name" value="NICKEL INSERTION PROTEIN-RELATED"/>
    <property type="match status" value="1"/>
</dbReference>
<dbReference type="InterPro" id="IPR002822">
    <property type="entry name" value="Ni_insertion"/>
</dbReference>
<dbReference type="GeneID" id="8682086"/>
<sequence>MKIIYLDCFSGISGDMFLGAMVDMGIPIDTLASGLYGLGLDIQLNINKVRKHGIAGTKVDVVIPDTAHERHLSEILDIIDGSALESDIKQTAGRIFRRLGEAEATVHGIDIEKVHFHEVGALDTIADVVGAAICYKASGAETLYSSPVNVGSGFVKTSHGLLPVPAPATLELLKGASIYSTGIQAELVTPTGAAILAELCAGYGPMPHMKSEKTGYGAGTKDLEAPNLLRAVLGEKIQKAHKGHA</sequence>
<dbReference type="KEGG" id="mpd:MCP_2271"/>
<reference evidence="2 3" key="1">
    <citation type="journal article" date="2007" name="Appl. Environ. Microbiol.">
        <title>Isolation of key methanogens for global methane emission from rice paddy fields: a novel isolate affiliated with the clone cluster rice cluster I.</title>
        <authorList>
            <person name="Sakai S."/>
            <person name="Imachi H."/>
            <person name="Sekiguchi Y."/>
            <person name="Ohashi A."/>
            <person name="Harada H."/>
            <person name="Kamagata Y."/>
        </authorList>
    </citation>
    <scope>NUCLEOTIDE SEQUENCE [LARGE SCALE GENOMIC DNA]</scope>
    <source>
        <strain evidence="3">DSM 17711 / JCM 13418 / NBRC 101707 / SANAE</strain>
    </source>
</reference>
<dbReference type="PANTHER" id="PTHR36566:SF1">
    <property type="entry name" value="PYRIDINIUM-3,5-BISTHIOCARBOXYLIC ACID MONONUCLEOTIDE NICKEL INSERTION PROTEIN"/>
    <property type="match status" value="1"/>
</dbReference>
<keyword evidence="1" id="KW-0533">Nickel</keyword>
<evidence type="ECO:0008006" key="4">
    <source>
        <dbReference type="Google" id="ProtNLM"/>
    </source>
</evidence>
<gene>
    <name evidence="2" type="ordered locus">MCP_2271</name>
</gene>
<dbReference type="AlphaFoldDB" id="D1Z0X1"/>
<dbReference type="OrthoDB" id="10691at2157"/>
<organism evidence="2 3">
    <name type="scientific">Methanocella paludicola (strain DSM 17711 / JCM 13418 / NBRC 101707 / SANAE)</name>
    <dbReference type="NCBI Taxonomy" id="304371"/>
    <lineage>
        <taxon>Archaea</taxon>
        <taxon>Methanobacteriati</taxon>
        <taxon>Methanobacteriota</taxon>
        <taxon>Stenosarchaea group</taxon>
        <taxon>Methanomicrobia</taxon>
        <taxon>Methanocellales</taxon>
        <taxon>Methanocellaceae</taxon>
        <taxon>Methanocella</taxon>
    </lineage>
</organism>
<keyword evidence="3" id="KW-1185">Reference proteome</keyword>
<dbReference type="EMBL" id="AP011532">
    <property type="protein sequence ID" value="BAI62343.1"/>
    <property type="molecule type" value="Genomic_DNA"/>
</dbReference>